<comment type="caution">
    <text evidence="2">The sequence shown here is derived from an EMBL/GenBank/DDBJ whole genome shotgun (WGS) entry which is preliminary data.</text>
</comment>
<reference evidence="2 3" key="1">
    <citation type="submission" date="2021-06" db="EMBL/GenBank/DDBJ databases">
        <title>Caerostris darwini draft genome.</title>
        <authorList>
            <person name="Kono N."/>
            <person name="Arakawa K."/>
        </authorList>
    </citation>
    <scope>NUCLEOTIDE SEQUENCE [LARGE SCALE GENOMIC DNA]</scope>
</reference>
<evidence type="ECO:0000313" key="2">
    <source>
        <dbReference type="EMBL" id="GIY16899.1"/>
    </source>
</evidence>
<accession>A0AAV4R8E8</accession>
<feature type="compositionally biased region" description="Polar residues" evidence="1">
    <location>
        <begin position="54"/>
        <end position="77"/>
    </location>
</feature>
<dbReference type="Proteomes" id="UP001054837">
    <property type="component" value="Unassembled WGS sequence"/>
</dbReference>
<protein>
    <submittedName>
        <fullName evidence="2">Uncharacterized protein</fullName>
    </submittedName>
</protein>
<feature type="compositionally biased region" description="Polar residues" evidence="1">
    <location>
        <begin position="111"/>
        <end position="164"/>
    </location>
</feature>
<keyword evidence="3" id="KW-1185">Reference proteome</keyword>
<feature type="region of interest" description="Disordered" evidence="1">
    <location>
        <begin position="177"/>
        <end position="200"/>
    </location>
</feature>
<dbReference type="AlphaFoldDB" id="A0AAV4R8E8"/>
<feature type="compositionally biased region" description="Polar residues" evidence="1">
    <location>
        <begin position="11"/>
        <end position="23"/>
    </location>
</feature>
<dbReference type="EMBL" id="BPLQ01005746">
    <property type="protein sequence ID" value="GIY16899.1"/>
    <property type="molecule type" value="Genomic_DNA"/>
</dbReference>
<evidence type="ECO:0000256" key="1">
    <source>
        <dbReference type="SAM" id="MobiDB-lite"/>
    </source>
</evidence>
<organism evidence="2 3">
    <name type="scientific">Caerostris darwini</name>
    <dbReference type="NCBI Taxonomy" id="1538125"/>
    <lineage>
        <taxon>Eukaryota</taxon>
        <taxon>Metazoa</taxon>
        <taxon>Ecdysozoa</taxon>
        <taxon>Arthropoda</taxon>
        <taxon>Chelicerata</taxon>
        <taxon>Arachnida</taxon>
        <taxon>Araneae</taxon>
        <taxon>Araneomorphae</taxon>
        <taxon>Entelegynae</taxon>
        <taxon>Araneoidea</taxon>
        <taxon>Araneidae</taxon>
        <taxon>Caerostris</taxon>
    </lineage>
</organism>
<sequence length="237" mass="25690">MEAGTRDIYGHSTSKQGMETISSKVCPKISSSHSKTSTKRGKKCREFTKESAKTKSSLPSPTKPKQNSGESSRSNHSQQHKDKFPISKGKEYHDERTGIVFETSPCAVEDSNASNTSDEGFIPSDTSNGHVEDSNASNTSDEGFIPSDTSNGHVEEGSTASETTEVVILSEISIGAVGEGSTASEIKEGGAIPSETSNQSRRRFHCLRDYRRRCHSIRYIKSNSKVEEGSTATETTE</sequence>
<name>A0AAV4R8E8_9ARAC</name>
<feature type="region of interest" description="Disordered" evidence="1">
    <location>
        <begin position="1"/>
        <end position="165"/>
    </location>
</feature>
<feature type="compositionally biased region" description="Basic and acidic residues" evidence="1">
    <location>
        <begin position="44"/>
        <end position="53"/>
    </location>
</feature>
<feature type="compositionally biased region" description="Basic and acidic residues" evidence="1">
    <location>
        <begin position="79"/>
        <end position="97"/>
    </location>
</feature>
<gene>
    <name evidence="2" type="ORF">CDAR_375181</name>
</gene>
<evidence type="ECO:0000313" key="3">
    <source>
        <dbReference type="Proteomes" id="UP001054837"/>
    </source>
</evidence>
<proteinExistence type="predicted"/>